<dbReference type="PANTHER" id="PTHR21198:SF7">
    <property type="entry name" value="ASPARTATE-GLUTAMATE RACEMASE FAMILY"/>
    <property type="match status" value="1"/>
</dbReference>
<accession>A0ABT2NHT8</accession>
<dbReference type="Proteomes" id="UP001205601">
    <property type="component" value="Unassembled WGS sequence"/>
</dbReference>
<dbReference type="SUPFAM" id="SSF53681">
    <property type="entry name" value="Aspartate/glutamate racemase"/>
    <property type="match status" value="2"/>
</dbReference>
<dbReference type="InterPro" id="IPR001920">
    <property type="entry name" value="Asp/Glu_race"/>
</dbReference>
<gene>
    <name evidence="2" type="ORF">N5I32_02990</name>
</gene>
<comment type="caution">
    <text evidence="2">The sequence shown here is derived from an EMBL/GenBank/DDBJ whole genome shotgun (WGS) entry which is preliminary data.</text>
</comment>
<protein>
    <submittedName>
        <fullName evidence="2">Aspartate/glutamate racemase family protein</fullName>
    </submittedName>
</protein>
<name>A0ABT2NHT8_9RHOB</name>
<dbReference type="EMBL" id="JAOCQF010000001">
    <property type="protein sequence ID" value="MCT8328473.1"/>
    <property type="molecule type" value="Genomic_DNA"/>
</dbReference>
<evidence type="ECO:0000256" key="1">
    <source>
        <dbReference type="ARBA" id="ARBA00023235"/>
    </source>
</evidence>
<sequence>MHIGLIGGIGVAATVVYYQRLTAEVARRGGAVNLTIAHTPDINVLIRNNLSDRRAEQAEEYMPLIDRLRAAGADCVAITSLGGHFCYDETRAVSSLPLVSAVAPLDDFFGREGIRRVGLLGTRVVMRTRLYGQLRRTEAVALDAEIETLGQAYQEMAVAGTCTTEQRRLFIDAGRRLVDDLGAEAIVLAGTDLNLAFDGQDPGYRVIDALDVHVGVLADLATGRCRLEDVADMPTAPGAF</sequence>
<dbReference type="Gene3D" id="3.40.50.1860">
    <property type="match status" value="2"/>
</dbReference>
<organism evidence="2 3">
    <name type="scientific">Albidovulum sediminis</name>
    <dbReference type="NCBI Taxonomy" id="3066345"/>
    <lineage>
        <taxon>Bacteria</taxon>
        <taxon>Pseudomonadati</taxon>
        <taxon>Pseudomonadota</taxon>
        <taxon>Alphaproteobacteria</taxon>
        <taxon>Rhodobacterales</taxon>
        <taxon>Paracoccaceae</taxon>
        <taxon>Albidovulum</taxon>
    </lineage>
</organism>
<proteinExistence type="predicted"/>
<keyword evidence="1" id="KW-0413">Isomerase</keyword>
<keyword evidence="3" id="KW-1185">Reference proteome</keyword>
<dbReference type="PANTHER" id="PTHR21198">
    <property type="entry name" value="GLUTAMATE RACEMASE"/>
    <property type="match status" value="1"/>
</dbReference>
<evidence type="ECO:0000313" key="3">
    <source>
        <dbReference type="Proteomes" id="UP001205601"/>
    </source>
</evidence>
<dbReference type="RefSeq" id="WP_261493903.1">
    <property type="nucleotide sequence ID" value="NZ_JAOCQF010000001.1"/>
</dbReference>
<reference evidence="3" key="1">
    <citation type="submission" date="2023-07" db="EMBL/GenBank/DDBJ databases">
        <title>Defluviimonas sediminis sp. nov., isolated from mangrove sediment.</title>
        <authorList>
            <person name="Liu L."/>
            <person name="Li J."/>
            <person name="Huang Y."/>
            <person name="Pan J."/>
            <person name="Li M."/>
        </authorList>
    </citation>
    <scope>NUCLEOTIDE SEQUENCE [LARGE SCALE GENOMIC DNA]</scope>
    <source>
        <strain evidence="3">FT324</strain>
    </source>
</reference>
<dbReference type="InterPro" id="IPR015942">
    <property type="entry name" value="Asp/Glu/hydantoin_racemase"/>
</dbReference>
<evidence type="ECO:0000313" key="2">
    <source>
        <dbReference type="EMBL" id="MCT8328473.1"/>
    </source>
</evidence>
<dbReference type="Pfam" id="PF01177">
    <property type="entry name" value="Asp_Glu_race"/>
    <property type="match status" value="1"/>
</dbReference>